<feature type="region of interest" description="Disordered" evidence="1">
    <location>
        <begin position="1"/>
        <end position="22"/>
    </location>
</feature>
<evidence type="ECO:0000313" key="2">
    <source>
        <dbReference type="EMBL" id="APG16015.1"/>
    </source>
</evidence>
<dbReference type="Proteomes" id="UP001549291">
    <property type="component" value="Unassembled WGS sequence"/>
</dbReference>
<gene>
    <name evidence="3" type="ORF">ABIF63_009980</name>
    <name evidence="2" type="ORF">BKD09_47835</name>
</gene>
<evidence type="ECO:0000313" key="3">
    <source>
        <dbReference type="EMBL" id="MET4725874.1"/>
    </source>
</evidence>
<keyword evidence="5" id="KW-1185">Reference proteome</keyword>
<proteinExistence type="predicted"/>
<accession>A0A1L3FRM9</accession>
<dbReference type="Proteomes" id="UP000181962">
    <property type="component" value="Chromosome"/>
</dbReference>
<feature type="region of interest" description="Disordered" evidence="1">
    <location>
        <begin position="81"/>
        <end position="105"/>
    </location>
</feature>
<protein>
    <recommendedName>
        <fullName evidence="6">DNA-binding protein</fullName>
    </recommendedName>
</protein>
<reference evidence="3 5" key="2">
    <citation type="submission" date="2024-06" db="EMBL/GenBank/DDBJ databases">
        <title>Genomic Encyclopedia of Type Strains, Phase V (KMG-V): Genome sequencing to study the core and pangenomes of soil and plant-associated prokaryotes.</title>
        <authorList>
            <person name="Whitman W."/>
        </authorList>
    </citation>
    <scope>NUCLEOTIDE SEQUENCE [LARGE SCALE GENOMIC DNA]</scope>
    <source>
        <strain evidence="3 5">USDA 160</strain>
    </source>
</reference>
<organism evidence="2 4">
    <name type="scientific">Bradyrhizobium japonicum</name>
    <dbReference type="NCBI Taxonomy" id="375"/>
    <lineage>
        <taxon>Bacteria</taxon>
        <taxon>Pseudomonadati</taxon>
        <taxon>Pseudomonadota</taxon>
        <taxon>Alphaproteobacteria</taxon>
        <taxon>Hyphomicrobiales</taxon>
        <taxon>Nitrobacteraceae</taxon>
        <taxon>Bradyrhizobium</taxon>
    </lineage>
</organism>
<dbReference type="EMBL" id="JBEPTQ010000002">
    <property type="protein sequence ID" value="MET4725874.1"/>
    <property type="molecule type" value="Genomic_DNA"/>
</dbReference>
<name>A0A1L3FRM9_BRAJP</name>
<evidence type="ECO:0000256" key="1">
    <source>
        <dbReference type="SAM" id="MobiDB-lite"/>
    </source>
</evidence>
<evidence type="ECO:0008006" key="6">
    <source>
        <dbReference type="Google" id="ProtNLM"/>
    </source>
</evidence>
<dbReference type="AlphaFoldDB" id="A0A1L3FRM9"/>
<reference evidence="2 4" key="1">
    <citation type="submission" date="2016-11" db="EMBL/GenBank/DDBJ databases">
        <title>Complete Genome Sequence of Bradyrhizobium sp. strain J5, an isolated from soybean nodule in Hokkaido.</title>
        <authorList>
            <person name="Kanehara K."/>
        </authorList>
    </citation>
    <scope>NUCLEOTIDE SEQUENCE [LARGE SCALE GENOMIC DNA]</scope>
    <source>
        <strain evidence="2 4">J5</strain>
    </source>
</reference>
<evidence type="ECO:0000313" key="5">
    <source>
        <dbReference type="Proteomes" id="UP001549291"/>
    </source>
</evidence>
<sequence length="105" mass="11663">MDGDHQRDRPSPAELRRSERILRADQIAPRGLTKANAAAYCGCSKDAFNTWIKKGLVPEAIPGTQRWDRKAIDWYLDRASGLPTGETASSDPLPAWLTSERKAGR</sequence>
<dbReference type="EMBL" id="CP017637">
    <property type="protein sequence ID" value="APG16015.1"/>
    <property type="molecule type" value="Genomic_DNA"/>
</dbReference>
<evidence type="ECO:0000313" key="4">
    <source>
        <dbReference type="Proteomes" id="UP000181962"/>
    </source>
</evidence>